<keyword evidence="2" id="KW-0805">Transcription regulation</keyword>
<accession>A0A3S5WMU4</accession>
<dbReference type="AlphaFoldDB" id="A0A3S5WMU4"/>
<dbReference type="Pfam" id="PF00126">
    <property type="entry name" value="HTH_1"/>
    <property type="match status" value="1"/>
</dbReference>
<dbReference type="SUPFAM" id="SSF46785">
    <property type="entry name" value="Winged helix' DNA-binding domain"/>
    <property type="match status" value="1"/>
</dbReference>
<dbReference type="InterPro" id="IPR000847">
    <property type="entry name" value="LysR_HTH_N"/>
</dbReference>
<keyword evidence="4" id="KW-0804">Transcription</keyword>
<sequence length="349" mass="38520">MKRRYPPMVASETSPDHGPLQFNHEDARTFTMGNDKIANGFSVDRNHPLDLWSVKGFVAVAEELHFGRAAVRLRLTQSTLSQRIRRLESEVGVPLFLRSTRNVELTEAGKTFLPLARDILIKLDEATLLSRIAAGGVSPGDEQLNIATIGPAAYRLLPLILRRFCAGRPKTGLDVKICDSTELVRLLEHGDYHVGLMRAPSNVNFLRFKPLISERFLAVIPKQSDLANATSLHLEDFVGHRCFTLKRFEISGFEEVHQMVLHAGVEIDNRISASTTSAALALASAGVGVTFLPSWVRNISDGNVVLRQVEDLTTELILGVVWRADSPAPGIAPFIEYAELVCRPLDALV</sequence>
<dbReference type="InterPro" id="IPR036390">
    <property type="entry name" value="WH_DNA-bd_sf"/>
</dbReference>
<dbReference type="Pfam" id="PF03466">
    <property type="entry name" value="LysR_substrate"/>
    <property type="match status" value="1"/>
</dbReference>
<evidence type="ECO:0000256" key="2">
    <source>
        <dbReference type="ARBA" id="ARBA00023015"/>
    </source>
</evidence>
<evidence type="ECO:0000259" key="9">
    <source>
        <dbReference type="PROSITE" id="PS50931"/>
    </source>
</evidence>
<reference evidence="10" key="1">
    <citation type="submission" date="2016-06" db="EMBL/GenBank/DDBJ databases">
        <title>Complete sequence of Ti-plasmid pTiEU6.</title>
        <authorList>
            <person name="Shao S."/>
            <person name="Henkel C."/>
            <person name="van Heusden G.H."/>
            <person name="Hooykaas P."/>
        </authorList>
    </citation>
    <scope>NUCLEOTIDE SEQUENCE</scope>
    <source>
        <strain evidence="10">EU6</strain>
        <plasmid evidence="10">pTiEU6</plasmid>
    </source>
</reference>
<feature type="region of interest" description="Disordered" evidence="8">
    <location>
        <begin position="1"/>
        <end position="20"/>
    </location>
</feature>
<organism evidence="10">
    <name type="scientific">Agrobacterium tumefaciens</name>
    <dbReference type="NCBI Taxonomy" id="358"/>
    <lineage>
        <taxon>Bacteria</taxon>
        <taxon>Pseudomonadati</taxon>
        <taxon>Pseudomonadota</taxon>
        <taxon>Alphaproteobacteria</taxon>
        <taxon>Hyphomicrobiales</taxon>
        <taxon>Rhizobiaceae</taxon>
        <taxon>Rhizobium/Agrobacterium group</taxon>
        <taxon>Agrobacterium</taxon>
        <taxon>Agrobacterium tumefaciens complex</taxon>
    </lineage>
</organism>
<keyword evidence="3" id="KW-0238">DNA-binding</keyword>
<evidence type="ECO:0000256" key="6">
    <source>
        <dbReference type="ARBA" id="ARBA00067332"/>
    </source>
</evidence>
<dbReference type="RefSeq" id="WP_233282968.1">
    <property type="nucleotide sequence ID" value="NZ_CP029048.1"/>
</dbReference>
<dbReference type="Gene3D" id="1.10.10.10">
    <property type="entry name" value="Winged helix-like DNA-binding domain superfamily/Winged helix DNA-binding domain"/>
    <property type="match status" value="1"/>
</dbReference>
<dbReference type="PROSITE" id="PS50931">
    <property type="entry name" value="HTH_LYSR"/>
    <property type="match status" value="1"/>
</dbReference>
<dbReference type="PRINTS" id="PR00039">
    <property type="entry name" value="HTHLYSR"/>
</dbReference>
<geneLocation type="plasmid" evidence="10">
    <name>pTiEU6</name>
</geneLocation>
<dbReference type="GO" id="GO:0032993">
    <property type="term" value="C:protein-DNA complex"/>
    <property type="evidence" value="ECO:0007669"/>
    <property type="project" value="TreeGrafter"/>
</dbReference>
<dbReference type="FunFam" id="1.10.10.10:FF:000001">
    <property type="entry name" value="LysR family transcriptional regulator"/>
    <property type="match status" value="1"/>
</dbReference>
<dbReference type="InterPro" id="IPR036388">
    <property type="entry name" value="WH-like_DNA-bd_sf"/>
</dbReference>
<evidence type="ECO:0000256" key="7">
    <source>
        <dbReference type="ARBA" id="ARBA00083243"/>
    </source>
</evidence>
<feature type="domain" description="HTH lysR-type" evidence="9">
    <location>
        <begin position="57"/>
        <end position="106"/>
    </location>
</feature>
<dbReference type="Gene3D" id="3.40.190.10">
    <property type="entry name" value="Periplasmic binding protein-like II"/>
    <property type="match status" value="2"/>
</dbReference>
<dbReference type="PANTHER" id="PTHR30346:SF0">
    <property type="entry name" value="HCA OPERON TRANSCRIPTIONAL ACTIVATOR HCAR"/>
    <property type="match status" value="1"/>
</dbReference>
<comment type="similarity">
    <text evidence="1">Belongs to the LysR transcriptional regulatory family.</text>
</comment>
<keyword evidence="10" id="KW-0614">Plasmid</keyword>
<dbReference type="InterPro" id="IPR005119">
    <property type="entry name" value="LysR_subst-bd"/>
</dbReference>
<protein>
    <recommendedName>
        <fullName evidence="6">HTH-type transcriptional regulator TtuA</fullName>
    </recommendedName>
    <alternativeName>
        <fullName evidence="7">Tartrate utilization transcriptional regulator</fullName>
    </alternativeName>
</protein>
<evidence type="ECO:0000256" key="1">
    <source>
        <dbReference type="ARBA" id="ARBA00009437"/>
    </source>
</evidence>
<evidence type="ECO:0000256" key="8">
    <source>
        <dbReference type="SAM" id="MobiDB-lite"/>
    </source>
</evidence>
<dbReference type="GO" id="GO:0003677">
    <property type="term" value="F:DNA binding"/>
    <property type="evidence" value="ECO:0007669"/>
    <property type="project" value="UniProtKB-KW"/>
</dbReference>
<evidence type="ECO:0000256" key="5">
    <source>
        <dbReference type="ARBA" id="ARBA00054626"/>
    </source>
</evidence>
<name>A0A3S5WMU4_AGRTU</name>
<evidence type="ECO:0000256" key="3">
    <source>
        <dbReference type="ARBA" id="ARBA00023125"/>
    </source>
</evidence>
<dbReference type="SUPFAM" id="SSF53850">
    <property type="entry name" value="Periplasmic binding protein-like II"/>
    <property type="match status" value="1"/>
</dbReference>
<dbReference type="CDD" id="cd08414">
    <property type="entry name" value="PBP2_LTTR_aromatics_like"/>
    <property type="match status" value="1"/>
</dbReference>
<dbReference type="EMBL" id="KX388535">
    <property type="protein sequence ID" value="ARU12264.1"/>
    <property type="molecule type" value="Genomic_DNA"/>
</dbReference>
<comment type="function">
    <text evidence="5">Transcriptional regulator of the ttuABCDE tartrate utilization operon.</text>
</comment>
<evidence type="ECO:0000313" key="10">
    <source>
        <dbReference type="EMBL" id="ARU12264.1"/>
    </source>
</evidence>
<gene>
    <name evidence="10" type="ORF">AgrTiEU6_33</name>
</gene>
<dbReference type="GO" id="GO:0003700">
    <property type="term" value="F:DNA-binding transcription factor activity"/>
    <property type="evidence" value="ECO:0007669"/>
    <property type="project" value="InterPro"/>
</dbReference>
<evidence type="ECO:0000256" key="4">
    <source>
        <dbReference type="ARBA" id="ARBA00023163"/>
    </source>
</evidence>
<proteinExistence type="inferred from homology"/>
<dbReference type="PANTHER" id="PTHR30346">
    <property type="entry name" value="TRANSCRIPTIONAL DUAL REGULATOR HCAR-RELATED"/>
    <property type="match status" value="1"/>
</dbReference>